<dbReference type="AlphaFoldDB" id="A0AAE1F6V7"/>
<accession>A0AAE1F6V7</accession>
<proteinExistence type="predicted"/>
<evidence type="ECO:0000313" key="2">
    <source>
        <dbReference type="EMBL" id="KAK3868151.1"/>
    </source>
</evidence>
<dbReference type="Proteomes" id="UP001286313">
    <property type="component" value="Unassembled WGS sequence"/>
</dbReference>
<evidence type="ECO:0000313" key="3">
    <source>
        <dbReference type="Proteomes" id="UP001286313"/>
    </source>
</evidence>
<organism evidence="2 3">
    <name type="scientific">Petrolisthes cinctipes</name>
    <name type="common">Flat porcelain crab</name>
    <dbReference type="NCBI Taxonomy" id="88211"/>
    <lineage>
        <taxon>Eukaryota</taxon>
        <taxon>Metazoa</taxon>
        <taxon>Ecdysozoa</taxon>
        <taxon>Arthropoda</taxon>
        <taxon>Crustacea</taxon>
        <taxon>Multicrustacea</taxon>
        <taxon>Malacostraca</taxon>
        <taxon>Eumalacostraca</taxon>
        <taxon>Eucarida</taxon>
        <taxon>Decapoda</taxon>
        <taxon>Pleocyemata</taxon>
        <taxon>Anomura</taxon>
        <taxon>Galatheoidea</taxon>
        <taxon>Porcellanidae</taxon>
        <taxon>Petrolisthes</taxon>
    </lineage>
</organism>
<protein>
    <submittedName>
        <fullName evidence="2">Uncharacterized protein</fullName>
    </submittedName>
</protein>
<sequence>MLTSFSLIYTTSSSGTGYGKFVCVDYNQRAFKLAFPRQLEIFATFLDLCSTSPQAATKQKQAYDYYKWSLPLFSREFKRKVHPQLSSDGLLPHSEDFQQSFQKARFDKVSPEVFTKETESSTLKRTIKALKSDSLKGLLKLSSFTELSFPNDPLFQLLTAQPAVTHEAVCDLPLISTYYKTPSVEYLAPHHLLKKDTLKHLSNHTCLHVAYQSAEFFLEKHADLLTKDAREVFTALTNWLLHTQQGFARDVQSLIKAVKGMRNESHSKQLGSDGEQGQEKKRSQVVQHVILEWEVLRRNQATNYNLVSSMPKRLQEVTDAEEVW</sequence>
<gene>
    <name evidence="2" type="ORF">Pcinc_026437</name>
</gene>
<evidence type="ECO:0000256" key="1">
    <source>
        <dbReference type="SAM" id="MobiDB-lite"/>
    </source>
</evidence>
<comment type="caution">
    <text evidence="2">The sequence shown here is derived from an EMBL/GenBank/DDBJ whole genome shotgun (WGS) entry which is preliminary data.</text>
</comment>
<name>A0AAE1F6V7_PETCI</name>
<keyword evidence="3" id="KW-1185">Reference proteome</keyword>
<feature type="region of interest" description="Disordered" evidence="1">
    <location>
        <begin position="262"/>
        <end position="282"/>
    </location>
</feature>
<reference evidence="2" key="1">
    <citation type="submission" date="2023-10" db="EMBL/GenBank/DDBJ databases">
        <title>Genome assemblies of two species of porcelain crab, Petrolisthes cinctipes and Petrolisthes manimaculis (Anomura: Porcellanidae).</title>
        <authorList>
            <person name="Angst P."/>
        </authorList>
    </citation>
    <scope>NUCLEOTIDE SEQUENCE</scope>
    <source>
        <strain evidence="2">PB745_01</strain>
        <tissue evidence="2">Gill</tissue>
    </source>
</reference>
<dbReference type="EMBL" id="JAWQEG010003072">
    <property type="protein sequence ID" value="KAK3868151.1"/>
    <property type="molecule type" value="Genomic_DNA"/>
</dbReference>